<reference evidence="2 3" key="1">
    <citation type="journal article" date="2015" name="Nature">
        <title>rRNA introns, odd ribosomes, and small enigmatic genomes across a large radiation of phyla.</title>
        <authorList>
            <person name="Brown C.T."/>
            <person name="Hug L.A."/>
            <person name="Thomas B.C."/>
            <person name="Sharon I."/>
            <person name="Castelle C.J."/>
            <person name="Singh A."/>
            <person name="Wilkins M.J."/>
            <person name="Williams K.H."/>
            <person name="Banfield J.F."/>
        </authorList>
    </citation>
    <scope>NUCLEOTIDE SEQUENCE [LARGE SCALE GENOMIC DNA]</scope>
</reference>
<gene>
    <name evidence="2" type="ORF">UV02_C0029G0002</name>
</gene>
<keyword evidence="1" id="KW-0812">Transmembrane</keyword>
<keyword evidence="1" id="KW-0472">Membrane</keyword>
<evidence type="ECO:0000313" key="2">
    <source>
        <dbReference type="EMBL" id="KKS41279.1"/>
    </source>
</evidence>
<protein>
    <submittedName>
        <fullName evidence="2">Uncharacterized protein</fullName>
    </submittedName>
</protein>
<keyword evidence="1" id="KW-1133">Transmembrane helix</keyword>
<comment type="caution">
    <text evidence="2">The sequence shown here is derived from an EMBL/GenBank/DDBJ whole genome shotgun (WGS) entry which is preliminary data.</text>
</comment>
<dbReference type="Proteomes" id="UP000034516">
    <property type="component" value="Unassembled WGS sequence"/>
</dbReference>
<organism evidence="2 3">
    <name type="scientific">Candidatus Kuenenbacteria bacterium GW2011_GWA2_42_15</name>
    <dbReference type="NCBI Taxonomy" id="1618677"/>
    <lineage>
        <taxon>Bacteria</taxon>
        <taxon>Candidatus Kueneniibacteriota</taxon>
    </lineage>
</organism>
<name>A0A0G0YXG6_9BACT</name>
<feature type="transmembrane region" description="Helical" evidence="1">
    <location>
        <begin position="12"/>
        <end position="29"/>
    </location>
</feature>
<evidence type="ECO:0000313" key="3">
    <source>
        <dbReference type="Proteomes" id="UP000034516"/>
    </source>
</evidence>
<dbReference type="AlphaFoldDB" id="A0A0G0YXG6"/>
<dbReference type="EMBL" id="LCCW01000029">
    <property type="protein sequence ID" value="KKS41279.1"/>
    <property type="molecule type" value="Genomic_DNA"/>
</dbReference>
<feature type="transmembrane region" description="Helical" evidence="1">
    <location>
        <begin position="41"/>
        <end position="59"/>
    </location>
</feature>
<sequence>MFAILKKIINDLFYISLLIWLIYFMLELLKEGLISNYFDLNLLLIFAVILGVVNIQVNYKKYDDRG</sequence>
<accession>A0A0G0YXG6</accession>
<evidence type="ECO:0000256" key="1">
    <source>
        <dbReference type="SAM" id="Phobius"/>
    </source>
</evidence>
<proteinExistence type="predicted"/>